<organism evidence="1 2">
    <name type="scientific">Smallanthus sonchifolius</name>
    <dbReference type="NCBI Taxonomy" id="185202"/>
    <lineage>
        <taxon>Eukaryota</taxon>
        <taxon>Viridiplantae</taxon>
        <taxon>Streptophyta</taxon>
        <taxon>Embryophyta</taxon>
        <taxon>Tracheophyta</taxon>
        <taxon>Spermatophyta</taxon>
        <taxon>Magnoliopsida</taxon>
        <taxon>eudicotyledons</taxon>
        <taxon>Gunneridae</taxon>
        <taxon>Pentapetalae</taxon>
        <taxon>asterids</taxon>
        <taxon>campanulids</taxon>
        <taxon>Asterales</taxon>
        <taxon>Asteraceae</taxon>
        <taxon>Asteroideae</taxon>
        <taxon>Heliantheae alliance</taxon>
        <taxon>Millerieae</taxon>
        <taxon>Smallanthus</taxon>
    </lineage>
</organism>
<accession>A0ACB8YNA9</accession>
<comment type="caution">
    <text evidence="1">The sequence shown here is derived from an EMBL/GenBank/DDBJ whole genome shotgun (WGS) entry which is preliminary data.</text>
</comment>
<evidence type="ECO:0000313" key="1">
    <source>
        <dbReference type="EMBL" id="KAI3686908.1"/>
    </source>
</evidence>
<proteinExistence type="predicted"/>
<gene>
    <name evidence="1" type="ORF">L1987_80598</name>
</gene>
<protein>
    <submittedName>
        <fullName evidence="1">Uncharacterized protein</fullName>
    </submittedName>
</protein>
<sequence length="302" mass="33678">MSHSVRYYYSLVDDGSDPMIISGAPPAYAFPEVVLDLRIHQGTPLVDLALECDWRLAQSEIGKALRVAFASHAITHGQVWICYCGRPWRRKLLGRMESYSDFSPGALTRKILTTRLSSQSCNHLALMEAMLLTLREHLPSFKYASRAQLGDEVVDVENSSLGSGSTHVKIFPGNKSSDKKGVKRNSSASGGMKTATEGQSELTNISNPEGEEDDDDLIIFGVYKVDYCLFFLPSSSTFENFMEKINQEFELNPAGTYMIEYQVLPGEWYSLMDGTCLKSCVSSYRASENIDHIKLRVVALEK</sequence>
<reference evidence="2" key="1">
    <citation type="journal article" date="2022" name="Mol. Ecol. Resour.">
        <title>The genomes of chicory, endive, great burdock and yacon provide insights into Asteraceae palaeo-polyploidization history and plant inulin production.</title>
        <authorList>
            <person name="Fan W."/>
            <person name="Wang S."/>
            <person name="Wang H."/>
            <person name="Wang A."/>
            <person name="Jiang F."/>
            <person name="Liu H."/>
            <person name="Zhao H."/>
            <person name="Xu D."/>
            <person name="Zhang Y."/>
        </authorList>
    </citation>
    <scope>NUCLEOTIDE SEQUENCE [LARGE SCALE GENOMIC DNA]</scope>
    <source>
        <strain evidence="2">cv. Yunnan</strain>
    </source>
</reference>
<dbReference type="Proteomes" id="UP001056120">
    <property type="component" value="Linkage Group LG27"/>
</dbReference>
<name>A0ACB8YNA9_9ASTR</name>
<dbReference type="EMBL" id="CM042044">
    <property type="protein sequence ID" value="KAI3686908.1"/>
    <property type="molecule type" value="Genomic_DNA"/>
</dbReference>
<keyword evidence="2" id="KW-1185">Reference proteome</keyword>
<reference evidence="1 2" key="2">
    <citation type="journal article" date="2022" name="Mol. Ecol. Resour.">
        <title>The genomes of chicory, endive, great burdock and yacon provide insights into Asteraceae paleo-polyploidization history and plant inulin production.</title>
        <authorList>
            <person name="Fan W."/>
            <person name="Wang S."/>
            <person name="Wang H."/>
            <person name="Wang A."/>
            <person name="Jiang F."/>
            <person name="Liu H."/>
            <person name="Zhao H."/>
            <person name="Xu D."/>
            <person name="Zhang Y."/>
        </authorList>
    </citation>
    <scope>NUCLEOTIDE SEQUENCE [LARGE SCALE GENOMIC DNA]</scope>
    <source>
        <strain evidence="2">cv. Yunnan</strain>
        <tissue evidence="1">Leaves</tissue>
    </source>
</reference>
<evidence type="ECO:0000313" key="2">
    <source>
        <dbReference type="Proteomes" id="UP001056120"/>
    </source>
</evidence>